<evidence type="ECO:0000313" key="11">
    <source>
        <dbReference type="Proteomes" id="UP000178925"/>
    </source>
</evidence>
<dbReference type="InterPro" id="IPR003826">
    <property type="entry name" value="AdoMetDC_fam_prok"/>
</dbReference>
<evidence type="ECO:0000256" key="9">
    <source>
        <dbReference type="ARBA" id="ARBA00023317"/>
    </source>
</evidence>
<evidence type="ECO:0000256" key="2">
    <source>
        <dbReference type="ARBA" id="ARBA00022793"/>
    </source>
</evidence>
<evidence type="ECO:0000256" key="7">
    <source>
        <dbReference type="ARBA" id="ARBA00023239"/>
    </source>
</evidence>
<evidence type="ECO:0000256" key="4">
    <source>
        <dbReference type="ARBA" id="ARBA00023066"/>
    </source>
</evidence>
<organism evidence="10 11">
    <name type="scientific">Candidatus Falkowbacteria bacterium RIFOXYA2_FULL_47_9</name>
    <dbReference type="NCBI Taxonomy" id="1797995"/>
    <lineage>
        <taxon>Bacteria</taxon>
        <taxon>Candidatus Falkowiibacteriota</taxon>
    </lineage>
</organism>
<dbReference type="GO" id="GO:0008295">
    <property type="term" value="P:spermidine biosynthetic process"/>
    <property type="evidence" value="ECO:0007669"/>
    <property type="project" value="UniProtKB-KW"/>
</dbReference>
<gene>
    <name evidence="10" type="ORF">A2242_03510</name>
</gene>
<evidence type="ECO:0000256" key="6">
    <source>
        <dbReference type="ARBA" id="ARBA00023145"/>
    </source>
</evidence>
<evidence type="ECO:0008006" key="12">
    <source>
        <dbReference type="Google" id="ProtNLM"/>
    </source>
</evidence>
<evidence type="ECO:0000256" key="5">
    <source>
        <dbReference type="ARBA" id="ARBA00023115"/>
    </source>
</evidence>
<keyword evidence="9" id="KW-0670">Pyruvate</keyword>
<evidence type="ECO:0000256" key="1">
    <source>
        <dbReference type="ARBA" id="ARBA00001928"/>
    </source>
</evidence>
<comment type="cofactor">
    <cofactor evidence="1">
        <name>pyruvate</name>
        <dbReference type="ChEBI" id="CHEBI:15361"/>
    </cofactor>
</comment>
<dbReference type="Pfam" id="PF02675">
    <property type="entry name" value="AdoMet_dc"/>
    <property type="match status" value="1"/>
</dbReference>
<dbReference type="AlphaFoldDB" id="A0A1F5SII5"/>
<evidence type="ECO:0000313" key="10">
    <source>
        <dbReference type="EMBL" id="OGF26462.1"/>
    </source>
</evidence>
<dbReference type="STRING" id="1797995.A2242_03510"/>
<keyword evidence="3" id="KW-0068">Autocatalytic cleavage</keyword>
<keyword evidence="8" id="KW-0704">Schiff base</keyword>
<accession>A0A1F5SII5</accession>
<keyword evidence="2" id="KW-0210">Decarboxylase</keyword>
<keyword evidence="7" id="KW-0456">Lyase</keyword>
<dbReference type="GO" id="GO:0004014">
    <property type="term" value="F:adenosylmethionine decarboxylase activity"/>
    <property type="evidence" value="ECO:0007669"/>
    <property type="project" value="InterPro"/>
</dbReference>
<evidence type="ECO:0000256" key="8">
    <source>
        <dbReference type="ARBA" id="ARBA00023270"/>
    </source>
</evidence>
<dbReference type="EMBL" id="MFGC01000048">
    <property type="protein sequence ID" value="OGF26462.1"/>
    <property type="molecule type" value="Genomic_DNA"/>
</dbReference>
<keyword evidence="6" id="KW-0865">Zymogen</keyword>
<reference evidence="10 11" key="1">
    <citation type="journal article" date="2016" name="Nat. Commun.">
        <title>Thousands of microbial genomes shed light on interconnected biogeochemical processes in an aquifer system.</title>
        <authorList>
            <person name="Anantharaman K."/>
            <person name="Brown C.T."/>
            <person name="Hug L.A."/>
            <person name="Sharon I."/>
            <person name="Castelle C.J."/>
            <person name="Probst A.J."/>
            <person name="Thomas B.C."/>
            <person name="Singh A."/>
            <person name="Wilkins M.J."/>
            <person name="Karaoz U."/>
            <person name="Brodie E.L."/>
            <person name="Williams K.H."/>
            <person name="Hubbard S.S."/>
            <person name="Banfield J.F."/>
        </authorList>
    </citation>
    <scope>NUCLEOTIDE SEQUENCE [LARGE SCALE GENOMIC DNA]</scope>
</reference>
<dbReference type="InterPro" id="IPR016067">
    <property type="entry name" value="S-AdoMet_deCO2ase_core"/>
</dbReference>
<evidence type="ECO:0000256" key="3">
    <source>
        <dbReference type="ARBA" id="ARBA00022813"/>
    </source>
</evidence>
<dbReference type="Gene3D" id="3.60.90.10">
    <property type="entry name" value="S-adenosylmethionine decarboxylase"/>
    <property type="match status" value="1"/>
</dbReference>
<name>A0A1F5SII5_9BACT</name>
<comment type="caution">
    <text evidence="10">The sequence shown here is derived from an EMBL/GenBank/DDBJ whole genome shotgun (WGS) entry which is preliminary data.</text>
</comment>
<protein>
    <recommendedName>
        <fullName evidence="12">S-adenosylmethionine decarboxylase</fullName>
    </recommendedName>
</protein>
<keyword evidence="4" id="KW-0745">Spermidine biosynthesis</keyword>
<sequence>MDNTTFRSSVVSQEEYQAQNAWGLLASLNLYGCELAKITDLNVIRDFLQKLCAAIDMKPHGEPLMGKFGEGSLEGYSALQFIETSSITVHFDDKGDNRAFIDIFSCQYFDAEKARAFCQNYLNAASSEVHSLLRK</sequence>
<proteinExistence type="predicted"/>
<dbReference type="Proteomes" id="UP000178925">
    <property type="component" value="Unassembled WGS sequence"/>
</dbReference>
<dbReference type="SUPFAM" id="SSF56276">
    <property type="entry name" value="S-adenosylmethionine decarboxylase"/>
    <property type="match status" value="1"/>
</dbReference>
<keyword evidence="5" id="KW-0620">Polyamine biosynthesis</keyword>